<evidence type="ECO:0000256" key="1">
    <source>
        <dbReference type="ARBA" id="ARBA00011518"/>
    </source>
</evidence>
<dbReference type="PANTHER" id="PTHR24637:SF377">
    <property type="entry name" value="COLLAGEN TYPE IX ALPHA 1 CHAIN"/>
    <property type="match status" value="1"/>
</dbReference>
<feature type="region of interest" description="Disordered" evidence="4">
    <location>
        <begin position="127"/>
        <end position="172"/>
    </location>
</feature>
<evidence type="ECO:0000256" key="5">
    <source>
        <dbReference type="SAM" id="Phobius"/>
    </source>
</evidence>
<organism evidence="7 8">
    <name type="scientific">Mesorhabditis spiculigera</name>
    <dbReference type="NCBI Taxonomy" id="96644"/>
    <lineage>
        <taxon>Eukaryota</taxon>
        <taxon>Metazoa</taxon>
        <taxon>Ecdysozoa</taxon>
        <taxon>Nematoda</taxon>
        <taxon>Chromadorea</taxon>
        <taxon>Rhabditida</taxon>
        <taxon>Rhabditina</taxon>
        <taxon>Rhabditomorpha</taxon>
        <taxon>Rhabditoidea</taxon>
        <taxon>Rhabditidae</taxon>
        <taxon>Mesorhabditinae</taxon>
        <taxon>Mesorhabditis</taxon>
    </lineage>
</organism>
<dbReference type="Pfam" id="PF01391">
    <property type="entry name" value="Collagen"/>
    <property type="match status" value="1"/>
</dbReference>
<evidence type="ECO:0000313" key="7">
    <source>
        <dbReference type="EMBL" id="CAJ0578345.1"/>
    </source>
</evidence>
<dbReference type="GO" id="GO:0042302">
    <property type="term" value="F:structural constituent of cuticle"/>
    <property type="evidence" value="ECO:0007669"/>
    <property type="project" value="InterPro"/>
</dbReference>
<keyword evidence="5" id="KW-1133">Transmembrane helix</keyword>
<evidence type="ECO:0000259" key="6">
    <source>
        <dbReference type="SMART" id="SM01088"/>
    </source>
</evidence>
<dbReference type="SMART" id="SM01088">
    <property type="entry name" value="Col_cuticle_N"/>
    <property type="match status" value="1"/>
</dbReference>
<evidence type="ECO:0000256" key="4">
    <source>
        <dbReference type="SAM" id="MobiDB-lite"/>
    </source>
</evidence>
<feature type="domain" description="Nematode cuticle collagen N-terminal" evidence="6">
    <location>
        <begin position="6"/>
        <end position="58"/>
    </location>
</feature>
<keyword evidence="8" id="KW-1185">Reference proteome</keyword>
<evidence type="ECO:0000256" key="3">
    <source>
        <dbReference type="ARBA" id="ARBA00023157"/>
    </source>
</evidence>
<name>A0AA36GAC6_9BILA</name>
<dbReference type="Pfam" id="PF01484">
    <property type="entry name" value="Col_cuticle_N"/>
    <property type="match status" value="1"/>
</dbReference>
<protein>
    <recommendedName>
        <fullName evidence="6">Nematode cuticle collagen N-terminal domain-containing protein</fullName>
    </recommendedName>
</protein>
<feature type="region of interest" description="Disordered" evidence="4">
    <location>
        <begin position="199"/>
        <end position="226"/>
    </location>
</feature>
<dbReference type="Proteomes" id="UP001177023">
    <property type="component" value="Unassembled WGS sequence"/>
</dbReference>
<gene>
    <name evidence="7" type="ORF">MSPICULIGERA_LOCUS16603</name>
</gene>
<feature type="transmembrane region" description="Helical" evidence="5">
    <location>
        <begin position="6"/>
        <end position="30"/>
    </location>
</feature>
<proteinExistence type="predicted"/>
<sequence length="226" mass="24432">MYKSNIIVASVSIGAVVITAISLLSFAAIVRDINGLQDEIQKGVHEFKTVSDDAWIRINTVSVPHGASELPFGTIFGRNKRQAGSQCRSAPQDRLDLLASLDAKDLPAKTDNPADVDPLERMENQALRDGDNGEDGTPGQDGQPGEQGLPGLRGDDGRPGNPGAPGVAGDDGEYCSCPLSSAARKVRKVELVAKAPEVHRIERVPHHNRQHRRRPQHFHNRAALKH</sequence>
<dbReference type="AlphaFoldDB" id="A0AA36GAC6"/>
<feature type="non-terminal residue" evidence="7">
    <location>
        <position position="1"/>
    </location>
</feature>
<reference evidence="7" key="1">
    <citation type="submission" date="2023-06" db="EMBL/GenBank/DDBJ databases">
        <authorList>
            <person name="Delattre M."/>
        </authorList>
    </citation>
    <scope>NUCLEOTIDE SEQUENCE</scope>
    <source>
        <strain evidence="7">AF72</strain>
    </source>
</reference>
<keyword evidence="3" id="KW-1015">Disulfide bond</keyword>
<keyword evidence="5" id="KW-0472">Membrane</keyword>
<evidence type="ECO:0000313" key="8">
    <source>
        <dbReference type="Proteomes" id="UP001177023"/>
    </source>
</evidence>
<dbReference type="InterPro" id="IPR002486">
    <property type="entry name" value="Col_cuticle_N"/>
</dbReference>
<dbReference type="PANTHER" id="PTHR24637">
    <property type="entry name" value="COLLAGEN"/>
    <property type="match status" value="1"/>
</dbReference>
<feature type="compositionally biased region" description="Basic residues" evidence="4">
    <location>
        <begin position="206"/>
        <end position="226"/>
    </location>
</feature>
<dbReference type="EMBL" id="CATQJA010002653">
    <property type="protein sequence ID" value="CAJ0578345.1"/>
    <property type="molecule type" value="Genomic_DNA"/>
</dbReference>
<keyword evidence="5" id="KW-0812">Transmembrane</keyword>
<evidence type="ECO:0000256" key="2">
    <source>
        <dbReference type="ARBA" id="ARBA00022737"/>
    </source>
</evidence>
<comment type="caution">
    <text evidence="7">The sequence shown here is derived from an EMBL/GenBank/DDBJ whole genome shotgun (WGS) entry which is preliminary data.</text>
</comment>
<dbReference type="InterPro" id="IPR008160">
    <property type="entry name" value="Collagen"/>
</dbReference>
<feature type="region of interest" description="Disordered" evidence="4">
    <location>
        <begin position="100"/>
        <end position="119"/>
    </location>
</feature>
<accession>A0AA36GAC6</accession>
<keyword evidence="2" id="KW-0677">Repeat</keyword>
<comment type="subunit">
    <text evidence="1">Collagen polypeptide chains are complexed within the cuticle by disulfide bonds and other types of covalent cross-links.</text>
</comment>